<keyword evidence="1" id="KW-1133">Transmembrane helix</keyword>
<evidence type="ECO:0000256" key="1">
    <source>
        <dbReference type="SAM" id="Phobius"/>
    </source>
</evidence>
<evidence type="ECO:0000313" key="4">
    <source>
        <dbReference type="Proteomes" id="UP001642540"/>
    </source>
</evidence>
<feature type="transmembrane region" description="Helical" evidence="1">
    <location>
        <begin position="12"/>
        <end position="31"/>
    </location>
</feature>
<dbReference type="Pfam" id="PF03007">
    <property type="entry name" value="WS_DGAT_cat"/>
    <property type="match status" value="1"/>
</dbReference>
<evidence type="ECO:0000259" key="2">
    <source>
        <dbReference type="Pfam" id="PF03007"/>
    </source>
</evidence>
<dbReference type="Proteomes" id="UP001642540">
    <property type="component" value="Unassembled WGS sequence"/>
</dbReference>
<keyword evidence="1" id="KW-0812">Transmembrane</keyword>
<sequence>MGCRDTNGLLQFLISLTISILLGPIIVFLVTTNELARLFVSLCLRVNYGRNISLIPYGTDAIWARTRPNRSRMSIGILKIDKQLPLERVKQTLNDIFLPAKSSNGDQVYLKLKNTLVVKYGYGCWKKIGEKFNLDEHVRSLPDEKVYSKAELKKLIDTWAEDMSEERPQWEFIIVPRFVDNADESETCLFIFRMHHAYMDGLCAAMLFKKYLTTGGTWYINPYEFRIPFWKKFLFYMNTLIFGPYAAILLLIRTKKFWPELPSNGLPQRNYYSWTKPIDAEVVLKVRKNLKNPPLSSLIVNAYVAAVKEILPVERVPDLLRVVEVGAVLPYPNERLQNRFATFYYGINSRQLDFERIKATKKESWKAMTGPWILTTYWLLRVLGRFPVCFHFAITIDRNSLMMNNLPFSKTRVRILEYGEVLEAFNLPAIPSDTGTQILCLSYNNSIIISGQTRSDYLTEKEFEDILERIPEIIHEWAHKLKDDEVEGV</sequence>
<feature type="transmembrane region" description="Helical" evidence="1">
    <location>
        <begin position="233"/>
        <end position="252"/>
    </location>
</feature>
<accession>A0ABP1QLW1</accession>
<dbReference type="InterPro" id="IPR004255">
    <property type="entry name" value="O-acyltransferase_WSD1_N"/>
</dbReference>
<proteinExistence type="predicted"/>
<protein>
    <recommendedName>
        <fullName evidence="2">O-acyltransferase WSD1-like N-terminal domain-containing protein</fullName>
    </recommendedName>
</protein>
<reference evidence="3 4" key="1">
    <citation type="submission" date="2024-08" db="EMBL/GenBank/DDBJ databases">
        <authorList>
            <person name="Cucini C."/>
            <person name="Frati F."/>
        </authorList>
    </citation>
    <scope>NUCLEOTIDE SEQUENCE [LARGE SCALE GENOMIC DNA]</scope>
</reference>
<keyword evidence="4" id="KW-1185">Reference proteome</keyword>
<organism evidence="3 4">
    <name type="scientific">Orchesella dallaii</name>
    <dbReference type="NCBI Taxonomy" id="48710"/>
    <lineage>
        <taxon>Eukaryota</taxon>
        <taxon>Metazoa</taxon>
        <taxon>Ecdysozoa</taxon>
        <taxon>Arthropoda</taxon>
        <taxon>Hexapoda</taxon>
        <taxon>Collembola</taxon>
        <taxon>Entomobryomorpha</taxon>
        <taxon>Entomobryoidea</taxon>
        <taxon>Orchesellidae</taxon>
        <taxon>Orchesellinae</taxon>
        <taxon>Orchesella</taxon>
    </lineage>
</organism>
<evidence type="ECO:0000313" key="3">
    <source>
        <dbReference type="EMBL" id="CAL8108232.1"/>
    </source>
</evidence>
<gene>
    <name evidence="3" type="ORF">ODALV1_LOCUS12916</name>
</gene>
<feature type="domain" description="O-acyltransferase WSD1-like N-terminal" evidence="2">
    <location>
        <begin position="130"/>
        <end position="214"/>
    </location>
</feature>
<name>A0ABP1QLW1_9HEXA</name>
<dbReference type="EMBL" id="CAXLJM020000039">
    <property type="protein sequence ID" value="CAL8108232.1"/>
    <property type="molecule type" value="Genomic_DNA"/>
</dbReference>
<keyword evidence="1" id="KW-0472">Membrane</keyword>
<comment type="caution">
    <text evidence="3">The sequence shown here is derived from an EMBL/GenBank/DDBJ whole genome shotgun (WGS) entry which is preliminary data.</text>
</comment>